<name>A0AAV4BCV3_9GAST</name>
<keyword evidence="4" id="KW-1185">Reference proteome</keyword>
<dbReference type="EMBL" id="BLXT01004955">
    <property type="protein sequence ID" value="GFO18445.1"/>
    <property type="molecule type" value="Genomic_DNA"/>
</dbReference>
<evidence type="ECO:0000259" key="2">
    <source>
        <dbReference type="PROSITE" id="PS50878"/>
    </source>
</evidence>
<dbReference type="PANTHER" id="PTHR37984">
    <property type="entry name" value="PROTEIN CBG26694"/>
    <property type="match status" value="1"/>
</dbReference>
<evidence type="ECO:0000313" key="3">
    <source>
        <dbReference type="EMBL" id="GFO18445.1"/>
    </source>
</evidence>
<reference evidence="3 4" key="1">
    <citation type="journal article" date="2021" name="Elife">
        <title>Chloroplast acquisition without the gene transfer in kleptoplastic sea slugs, Plakobranchus ocellatus.</title>
        <authorList>
            <person name="Maeda T."/>
            <person name="Takahashi S."/>
            <person name="Yoshida T."/>
            <person name="Shimamura S."/>
            <person name="Takaki Y."/>
            <person name="Nagai Y."/>
            <person name="Toyoda A."/>
            <person name="Suzuki Y."/>
            <person name="Arimoto A."/>
            <person name="Ishii H."/>
            <person name="Satoh N."/>
            <person name="Nishiyama T."/>
            <person name="Hasebe M."/>
            <person name="Maruyama T."/>
            <person name="Minagawa J."/>
            <person name="Obokata J."/>
            <person name="Shigenobu S."/>
        </authorList>
    </citation>
    <scope>NUCLEOTIDE SEQUENCE [LARGE SCALE GENOMIC DNA]</scope>
</reference>
<dbReference type="PANTHER" id="PTHR37984:SF5">
    <property type="entry name" value="PROTEIN NYNRIN-LIKE"/>
    <property type="match status" value="1"/>
</dbReference>
<dbReference type="Gene3D" id="3.10.10.10">
    <property type="entry name" value="HIV Type 1 Reverse Transcriptase, subunit A, domain 1"/>
    <property type="match status" value="1"/>
</dbReference>
<dbReference type="SUPFAM" id="SSF56672">
    <property type="entry name" value="DNA/RNA polymerases"/>
    <property type="match status" value="1"/>
</dbReference>
<dbReference type="Gene3D" id="3.30.70.270">
    <property type="match status" value="1"/>
</dbReference>
<comment type="caution">
    <text evidence="3">The sequence shown here is derived from an EMBL/GenBank/DDBJ whole genome shotgun (WGS) entry which is preliminary data.</text>
</comment>
<keyword evidence="1" id="KW-0511">Multifunctional enzyme</keyword>
<evidence type="ECO:0000256" key="1">
    <source>
        <dbReference type="ARBA" id="ARBA00023268"/>
    </source>
</evidence>
<feature type="domain" description="Reverse transcriptase" evidence="2">
    <location>
        <begin position="2"/>
        <end position="180"/>
    </location>
</feature>
<dbReference type="FunFam" id="3.10.20.370:FF:000001">
    <property type="entry name" value="Retrovirus-related Pol polyprotein from transposon 17.6-like protein"/>
    <property type="match status" value="1"/>
</dbReference>
<gene>
    <name evidence="3" type="ORF">PoB_004495000</name>
</gene>
<dbReference type="InterPro" id="IPR043502">
    <property type="entry name" value="DNA/RNA_pol_sf"/>
</dbReference>
<dbReference type="InterPro" id="IPR041577">
    <property type="entry name" value="RT_RNaseH_2"/>
</dbReference>
<dbReference type="Proteomes" id="UP000735302">
    <property type="component" value="Unassembled WGS sequence"/>
</dbReference>
<proteinExistence type="predicted"/>
<organism evidence="3 4">
    <name type="scientific">Plakobranchus ocellatus</name>
    <dbReference type="NCBI Taxonomy" id="259542"/>
    <lineage>
        <taxon>Eukaryota</taxon>
        <taxon>Metazoa</taxon>
        <taxon>Spiralia</taxon>
        <taxon>Lophotrochozoa</taxon>
        <taxon>Mollusca</taxon>
        <taxon>Gastropoda</taxon>
        <taxon>Heterobranchia</taxon>
        <taxon>Euthyneura</taxon>
        <taxon>Panpulmonata</taxon>
        <taxon>Sacoglossa</taxon>
        <taxon>Placobranchoidea</taxon>
        <taxon>Plakobranchidae</taxon>
        <taxon>Plakobranchus</taxon>
    </lineage>
</organism>
<dbReference type="InterPro" id="IPR000477">
    <property type="entry name" value="RT_dom"/>
</dbReference>
<dbReference type="Gene3D" id="3.10.20.370">
    <property type="match status" value="1"/>
</dbReference>
<dbReference type="GO" id="GO:0003824">
    <property type="term" value="F:catalytic activity"/>
    <property type="evidence" value="ECO:0007669"/>
    <property type="project" value="UniProtKB-KW"/>
</dbReference>
<dbReference type="Pfam" id="PF17919">
    <property type="entry name" value="RT_RNaseH_2"/>
    <property type="match status" value="1"/>
</dbReference>
<sequence>MLEQDIIRPSTSPYCSPITVVNKPDGSIRLCIDFRKLNSITEFDNEPVPQLEEIMTRVHKAKYFSKLDMTKGYFQIPLEENSKKYTAFQTSMGLMEFNYLPFGLSTAAPSFNRAMSRTLQGLPFVASYFDDILIFSNSWKEHVQHINQTLETLGKANFTVKPSKFIWTAECERAFNGLKQAMSSNPVLILPDLNKQFVVRSDASSKAIGAVLLQEKDGILRPISYVSRKLLDREQNYPICEKECLGAVFALHKFARYLMMRKFLLQVDSKVLTVMKINKSLNPRLLRWSLALQGFTYDVEHIPGPQNRISDILSRF</sequence>
<protein>
    <submittedName>
        <fullName evidence="3">Transposon tf2-9 polyprotein</fullName>
    </submittedName>
</protein>
<dbReference type="PROSITE" id="PS50878">
    <property type="entry name" value="RT_POL"/>
    <property type="match status" value="1"/>
</dbReference>
<dbReference type="CDD" id="cd09274">
    <property type="entry name" value="RNase_HI_RT_Ty3"/>
    <property type="match status" value="1"/>
</dbReference>
<evidence type="ECO:0000313" key="4">
    <source>
        <dbReference type="Proteomes" id="UP000735302"/>
    </source>
</evidence>
<dbReference type="InterPro" id="IPR050951">
    <property type="entry name" value="Retrovirus_Pol_polyprotein"/>
</dbReference>
<dbReference type="CDD" id="cd01647">
    <property type="entry name" value="RT_LTR"/>
    <property type="match status" value="1"/>
</dbReference>
<dbReference type="InterPro" id="IPR043128">
    <property type="entry name" value="Rev_trsase/Diguanyl_cyclase"/>
</dbReference>
<accession>A0AAV4BCV3</accession>
<dbReference type="AlphaFoldDB" id="A0AAV4BCV3"/>